<protein>
    <submittedName>
        <fullName evidence="2">Metallophosphoesterase family protein</fullName>
    </submittedName>
</protein>
<dbReference type="Gene3D" id="3.60.21.10">
    <property type="match status" value="1"/>
</dbReference>
<dbReference type="Proteomes" id="UP001589747">
    <property type="component" value="Unassembled WGS sequence"/>
</dbReference>
<dbReference type="InterPro" id="IPR004843">
    <property type="entry name" value="Calcineurin-like_PHP"/>
</dbReference>
<accession>A0ABV5KY97</accession>
<comment type="caution">
    <text evidence="2">The sequence shown here is derived from an EMBL/GenBank/DDBJ whole genome shotgun (WGS) entry which is preliminary data.</text>
</comment>
<proteinExistence type="predicted"/>
<feature type="domain" description="Calcineurin-like phosphoesterase" evidence="1">
    <location>
        <begin position="2"/>
        <end position="229"/>
    </location>
</feature>
<keyword evidence="3" id="KW-1185">Reference proteome</keyword>
<gene>
    <name evidence="2" type="ORF">ACFFSY_30045</name>
</gene>
<organism evidence="2 3">
    <name type="scientific">Paenibacillus aurantiacus</name>
    <dbReference type="NCBI Taxonomy" id="1936118"/>
    <lineage>
        <taxon>Bacteria</taxon>
        <taxon>Bacillati</taxon>
        <taxon>Bacillota</taxon>
        <taxon>Bacilli</taxon>
        <taxon>Bacillales</taxon>
        <taxon>Paenibacillaceae</taxon>
        <taxon>Paenibacillus</taxon>
    </lineage>
</organism>
<evidence type="ECO:0000259" key="1">
    <source>
        <dbReference type="Pfam" id="PF00149"/>
    </source>
</evidence>
<name>A0ABV5KY97_9BACL</name>
<dbReference type="PANTHER" id="PTHR32440">
    <property type="entry name" value="PHOSPHATASE DCR2-RELATED-RELATED"/>
    <property type="match status" value="1"/>
</dbReference>
<dbReference type="InterPro" id="IPR029052">
    <property type="entry name" value="Metallo-depent_PP-like"/>
</dbReference>
<dbReference type="Pfam" id="PF00149">
    <property type="entry name" value="Metallophos"/>
    <property type="match status" value="1"/>
</dbReference>
<reference evidence="2 3" key="1">
    <citation type="submission" date="2024-09" db="EMBL/GenBank/DDBJ databases">
        <authorList>
            <person name="Sun Q."/>
            <person name="Mori K."/>
        </authorList>
    </citation>
    <scope>NUCLEOTIDE SEQUENCE [LARGE SCALE GENOMIC DNA]</scope>
    <source>
        <strain evidence="2 3">TISTR 2452</strain>
    </source>
</reference>
<dbReference type="EMBL" id="JBHMDO010000047">
    <property type="protein sequence ID" value="MFB9330207.1"/>
    <property type="molecule type" value="Genomic_DNA"/>
</dbReference>
<evidence type="ECO:0000313" key="2">
    <source>
        <dbReference type="EMBL" id="MFB9330207.1"/>
    </source>
</evidence>
<dbReference type="RefSeq" id="WP_377501187.1">
    <property type="nucleotide sequence ID" value="NZ_JBHMDO010000047.1"/>
</dbReference>
<dbReference type="CDD" id="cd07383">
    <property type="entry name" value="MPP_Dcr2"/>
    <property type="match status" value="1"/>
</dbReference>
<evidence type="ECO:0000313" key="3">
    <source>
        <dbReference type="Proteomes" id="UP001589747"/>
    </source>
</evidence>
<sequence>MQITDLHWTILNEENRKAHQLMENVLKAEEPDLVIFTGDIIHVENCMSPVDSFLQATKAVRDSGIPWSIVFGNHDALDETAYISLLNAQLDSITCLTEQGPRDIHGFSNYSLPIYANDSDQIGAAVICLDSGSYAPSEIGGADWIKADQIQWFREECSRIKQYASSPTLPPTLAFFHIPLPEYLHMWTNQVCYGDKFENVGSSKVNSGLFAAMLQEENVIGVFVGHDHVNDFQGKLYGIRLCYGRLTGYNSYGKEGMLKGVRMIQLRENASSFDSWIRLEDGSIITLQDEHRPE</sequence>
<dbReference type="PANTHER" id="PTHR32440:SF11">
    <property type="entry name" value="METALLOPHOSPHOESTERASE DOMAIN-CONTAINING PROTEIN"/>
    <property type="match status" value="1"/>
</dbReference>
<dbReference type="SUPFAM" id="SSF56300">
    <property type="entry name" value="Metallo-dependent phosphatases"/>
    <property type="match status" value="1"/>
</dbReference>